<sequence length="40" mass="4524">MYDFQRSLRSVLWKIGAEIIFPMSSAMSLSLKQAIFVSGD</sequence>
<proteinExistence type="predicted"/>
<dbReference type="STRING" id="1445510.YC6258_01923"/>
<organism evidence="1 2">
    <name type="scientific">Gynuella sunshinyii YC6258</name>
    <dbReference type="NCBI Taxonomy" id="1445510"/>
    <lineage>
        <taxon>Bacteria</taxon>
        <taxon>Pseudomonadati</taxon>
        <taxon>Pseudomonadota</taxon>
        <taxon>Gammaproteobacteria</taxon>
        <taxon>Oceanospirillales</taxon>
        <taxon>Saccharospirillaceae</taxon>
        <taxon>Gynuella</taxon>
    </lineage>
</organism>
<name>A0A0C5VH51_9GAMM</name>
<reference evidence="1 2" key="1">
    <citation type="submission" date="2014-01" db="EMBL/GenBank/DDBJ databases">
        <title>Full genme sequencing of cellulolytic bacterium Gynuella sunshinyii YC6258T gen. nov., sp. nov.</title>
        <authorList>
            <person name="Khan H."/>
            <person name="Chung E.J."/>
            <person name="Chung Y.R."/>
        </authorList>
    </citation>
    <scope>NUCLEOTIDE SEQUENCE [LARGE SCALE GENOMIC DNA]</scope>
    <source>
        <strain evidence="1 2">YC6258</strain>
    </source>
</reference>
<dbReference type="KEGG" id="gsn:YC6258_01923"/>
<accession>A0A0C5VH51</accession>
<gene>
    <name evidence="1" type="ORF">YC6258_01923</name>
</gene>
<evidence type="ECO:0000313" key="2">
    <source>
        <dbReference type="Proteomes" id="UP000032266"/>
    </source>
</evidence>
<dbReference type="EMBL" id="CP007142">
    <property type="protein sequence ID" value="AJQ93967.1"/>
    <property type="molecule type" value="Genomic_DNA"/>
</dbReference>
<dbReference type="AlphaFoldDB" id="A0A0C5VH51"/>
<dbReference type="HOGENOM" id="CLU_3290384_0_0_6"/>
<evidence type="ECO:0000313" key="1">
    <source>
        <dbReference type="EMBL" id="AJQ93967.1"/>
    </source>
</evidence>
<protein>
    <submittedName>
        <fullName evidence="1">Uncharacterized protein</fullName>
    </submittedName>
</protein>
<keyword evidence="2" id="KW-1185">Reference proteome</keyword>
<dbReference type="Proteomes" id="UP000032266">
    <property type="component" value="Chromosome"/>
</dbReference>